<evidence type="ECO:0000259" key="1">
    <source>
        <dbReference type="PROSITE" id="PS51186"/>
    </source>
</evidence>
<dbReference type="PROSITE" id="PS51186">
    <property type="entry name" value="GNAT"/>
    <property type="match status" value="1"/>
</dbReference>
<dbReference type="AlphaFoldDB" id="A0A840L2Y1"/>
<dbReference type="InterPro" id="IPR051531">
    <property type="entry name" value="N-acetyltransferase"/>
</dbReference>
<proteinExistence type="predicted"/>
<gene>
    <name evidence="2" type="ORF">HNP55_001349</name>
</gene>
<dbReference type="EMBL" id="JACHLP010000002">
    <property type="protein sequence ID" value="MBB4842834.1"/>
    <property type="molecule type" value="Genomic_DNA"/>
</dbReference>
<dbReference type="Gene3D" id="3.40.630.30">
    <property type="match status" value="1"/>
</dbReference>
<evidence type="ECO:0000313" key="3">
    <source>
        <dbReference type="Proteomes" id="UP000562027"/>
    </source>
</evidence>
<keyword evidence="3" id="KW-1185">Reference proteome</keyword>
<accession>A0A840L2Y1</accession>
<keyword evidence="2" id="KW-0808">Transferase</keyword>
<dbReference type="Pfam" id="PF13302">
    <property type="entry name" value="Acetyltransf_3"/>
    <property type="match status" value="1"/>
</dbReference>
<sequence>MQAEIAAQLAAAIETPRLWLEPIGEPHAEAFFQPLQQDEALYRWISCPKPTSLDALRRHWRELSQRQHRSPDGCLAWPVWALRRKSDGRYIGRVDAEITPALEASNLGYYVFSPFCGLGYASEAAGAATERLIARGVQRLVATVTVGNTASGRVLQKAGFKFARILPGNDVIRGVEMDDEEWLRVA</sequence>
<name>A0A840L2Y1_9BURK</name>
<dbReference type="GO" id="GO:0016747">
    <property type="term" value="F:acyltransferase activity, transferring groups other than amino-acyl groups"/>
    <property type="evidence" value="ECO:0007669"/>
    <property type="project" value="InterPro"/>
</dbReference>
<organism evidence="2 3">
    <name type="scientific">Roseateles oligotrophus</name>
    <dbReference type="NCBI Taxonomy" id="1769250"/>
    <lineage>
        <taxon>Bacteria</taxon>
        <taxon>Pseudomonadati</taxon>
        <taxon>Pseudomonadota</taxon>
        <taxon>Betaproteobacteria</taxon>
        <taxon>Burkholderiales</taxon>
        <taxon>Sphaerotilaceae</taxon>
        <taxon>Roseateles</taxon>
    </lineage>
</organism>
<feature type="domain" description="N-acetyltransferase" evidence="1">
    <location>
        <begin position="30"/>
        <end position="182"/>
    </location>
</feature>
<dbReference type="RefSeq" id="WP_184297485.1">
    <property type="nucleotide sequence ID" value="NZ_JACHLP010000002.1"/>
</dbReference>
<dbReference type="PANTHER" id="PTHR43792:SF1">
    <property type="entry name" value="N-ACETYLTRANSFERASE DOMAIN-CONTAINING PROTEIN"/>
    <property type="match status" value="1"/>
</dbReference>
<dbReference type="InterPro" id="IPR000182">
    <property type="entry name" value="GNAT_dom"/>
</dbReference>
<comment type="caution">
    <text evidence="2">The sequence shown here is derived from an EMBL/GenBank/DDBJ whole genome shotgun (WGS) entry which is preliminary data.</text>
</comment>
<protein>
    <submittedName>
        <fullName evidence="2">RimJ/RimL family protein N-acetyltransferase</fullName>
    </submittedName>
</protein>
<dbReference type="Proteomes" id="UP000562027">
    <property type="component" value="Unassembled WGS sequence"/>
</dbReference>
<dbReference type="PANTHER" id="PTHR43792">
    <property type="entry name" value="GNAT FAMILY, PUTATIVE (AFU_ORTHOLOGUE AFUA_3G00765)-RELATED-RELATED"/>
    <property type="match status" value="1"/>
</dbReference>
<dbReference type="InterPro" id="IPR016181">
    <property type="entry name" value="Acyl_CoA_acyltransferase"/>
</dbReference>
<reference evidence="2 3" key="1">
    <citation type="submission" date="2020-08" db="EMBL/GenBank/DDBJ databases">
        <title>Functional genomics of gut bacteria from endangered species of beetles.</title>
        <authorList>
            <person name="Carlos-Shanley C."/>
        </authorList>
    </citation>
    <scope>NUCLEOTIDE SEQUENCE [LARGE SCALE GENOMIC DNA]</scope>
    <source>
        <strain evidence="2 3">S00239</strain>
    </source>
</reference>
<dbReference type="SUPFAM" id="SSF55729">
    <property type="entry name" value="Acyl-CoA N-acyltransferases (Nat)"/>
    <property type="match status" value="1"/>
</dbReference>
<evidence type="ECO:0000313" key="2">
    <source>
        <dbReference type="EMBL" id="MBB4842834.1"/>
    </source>
</evidence>